<feature type="domain" description="F-box" evidence="1">
    <location>
        <begin position="1"/>
        <end position="48"/>
    </location>
</feature>
<dbReference type="Proteomes" id="UP001489004">
    <property type="component" value="Unassembled WGS sequence"/>
</dbReference>
<comment type="caution">
    <text evidence="2">The sequence shown here is derived from an EMBL/GenBank/DDBJ whole genome shotgun (WGS) entry which is preliminary data.</text>
</comment>
<dbReference type="InterPro" id="IPR001810">
    <property type="entry name" value="F-box_dom"/>
</dbReference>
<organism evidence="2 3">
    <name type="scientific">[Myrmecia] bisecta</name>
    <dbReference type="NCBI Taxonomy" id="41462"/>
    <lineage>
        <taxon>Eukaryota</taxon>
        <taxon>Viridiplantae</taxon>
        <taxon>Chlorophyta</taxon>
        <taxon>core chlorophytes</taxon>
        <taxon>Trebouxiophyceae</taxon>
        <taxon>Trebouxiales</taxon>
        <taxon>Trebouxiaceae</taxon>
        <taxon>Myrmecia</taxon>
    </lineage>
</organism>
<evidence type="ECO:0000259" key="1">
    <source>
        <dbReference type="PROSITE" id="PS50181"/>
    </source>
</evidence>
<proteinExistence type="predicted"/>
<evidence type="ECO:0000313" key="2">
    <source>
        <dbReference type="EMBL" id="KAK9803564.1"/>
    </source>
</evidence>
<dbReference type="EMBL" id="JALJOR010000020">
    <property type="protein sequence ID" value="KAK9803564.1"/>
    <property type="molecule type" value="Genomic_DNA"/>
</dbReference>
<dbReference type="Pfam" id="PF00646">
    <property type="entry name" value="F-box"/>
    <property type="match status" value="1"/>
</dbReference>
<name>A0AAW1P5V5_9CHLO</name>
<sequence length="352" mass="38990">MASLADLPADVLLKIIALMPLNHAKLELRRVSKTWKSLLASPEAYSTATWDEDQAMLLIPKLTQPLCCLRVARFDSWDGVGHPALRMLQATLSSSLVLRSCPSMPHLTHLDLSFSSFQAYHAYRFSSFVESSSFPVAKFPALTELHLHFAPPQLREGPALSGLQQLEHIHVPKWQDAEPLELPPGCLLHIGYCDDSRNFAIACPELRKGLPHGVAPHLASVCILFDHYLDLSVFAPYANLVTVTIRGWKQPAKPARRQRPHTRGPRAAQQDLMEGGELQGIDRLPASVKTIVLKWFKSLPAFESERIASFQQHEGGGVITLKPLSRCQVEALAGQLSHTGLVDDKQLSDSDE</sequence>
<gene>
    <name evidence="2" type="ORF">WJX72_000586</name>
</gene>
<dbReference type="PROSITE" id="PS50181">
    <property type="entry name" value="FBOX"/>
    <property type="match status" value="1"/>
</dbReference>
<reference evidence="2 3" key="1">
    <citation type="journal article" date="2024" name="Nat. Commun.">
        <title>Phylogenomics reveals the evolutionary origins of lichenization in chlorophyte algae.</title>
        <authorList>
            <person name="Puginier C."/>
            <person name="Libourel C."/>
            <person name="Otte J."/>
            <person name="Skaloud P."/>
            <person name="Haon M."/>
            <person name="Grisel S."/>
            <person name="Petersen M."/>
            <person name="Berrin J.G."/>
            <person name="Delaux P.M."/>
            <person name="Dal Grande F."/>
            <person name="Keller J."/>
        </authorList>
    </citation>
    <scope>NUCLEOTIDE SEQUENCE [LARGE SCALE GENOMIC DNA]</scope>
    <source>
        <strain evidence="2 3">SAG 2043</strain>
    </source>
</reference>
<protein>
    <recommendedName>
        <fullName evidence="1">F-box domain-containing protein</fullName>
    </recommendedName>
</protein>
<accession>A0AAW1P5V5</accession>
<dbReference type="AlphaFoldDB" id="A0AAW1P5V5"/>
<evidence type="ECO:0000313" key="3">
    <source>
        <dbReference type="Proteomes" id="UP001489004"/>
    </source>
</evidence>
<keyword evidence="3" id="KW-1185">Reference proteome</keyword>